<feature type="transmembrane region" description="Helical" evidence="1">
    <location>
        <begin position="208"/>
        <end position="226"/>
    </location>
</feature>
<gene>
    <name evidence="2" type="ORF">ANME2D_01130</name>
</gene>
<dbReference type="InterPro" id="IPR012874">
    <property type="entry name" value="DUF1673_METspp"/>
</dbReference>
<feature type="transmembrane region" description="Helical" evidence="1">
    <location>
        <begin position="70"/>
        <end position="89"/>
    </location>
</feature>
<protein>
    <recommendedName>
        <fullName evidence="4">DUF1673 domain-containing protein</fullName>
    </recommendedName>
</protein>
<keyword evidence="3" id="KW-1185">Reference proteome</keyword>
<dbReference type="AlphaFoldDB" id="A0A062VAD4"/>
<dbReference type="PATRIC" id="fig|1392998.3.peg.1297"/>
<organism evidence="2 3">
    <name type="scientific">Candidatus Methanoperedens nitratireducens</name>
    <dbReference type="NCBI Taxonomy" id="1392998"/>
    <lineage>
        <taxon>Archaea</taxon>
        <taxon>Methanobacteriati</taxon>
        <taxon>Methanobacteriota</taxon>
        <taxon>Stenosarchaea group</taxon>
        <taxon>Methanomicrobia</taxon>
        <taxon>Methanosarcinales</taxon>
        <taxon>ANME-2 cluster</taxon>
        <taxon>Candidatus Methanoperedentaceae</taxon>
        <taxon>Candidatus Methanoperedens</taxon>
    </lineage>
</organism>
<keyword evidence="1" id="KW-0812">Transmembrane</keyword>
<dbReference type="EMBL" id="JMIY01000002">
    <property type="protein sequence ID" value="KCZ72699.1"/>
    <property type="molecule type" value="Genomic_DNA"/>
</dbReference>
<feature type="transmembrane region" description="Helical" evidence="1">
    <location>
        <begin position="246"/>
        <end position="267"/>
    </location>
</feature>
<evidence type="ECO:0000256" key="1">
    <source>
        <dbReference type="SAM" id="Phobius"/>
    </source>
</evidence>
<keyword evidence="1" id="KW-1133">Transmembrane helix</keyword>
<evidence type="ECO:0000313" key="2">
    <source>
        <dbReference type="EMBL" id="KCZ72699.1"/>
    </source>
</evidence>
<feature type="transmembrane region" description="Helical" evidence="1">
    <location>
        <begin position="95"/>
        <end position="114"/>
    </location>
</feature>
<feature type="transmembrane region" description="Helical" evidence="1">
    <location>
        <begin position="158"/>
        <end position="177"/>
    </location>
</feature>
<reference evidence="2 3" key="1">
    <citation type="journal article" date="2013" name="Nature">
        <title>Anaerobic oxidation of methane coupled to nitrate reduction in a novel archaeal lineage.</title>
        <authorList>
            <person name="Haroon M.F."/>
            <person name="Hu S."/>
            <person name="Shi Y."/>
            <person name="Imelfort M."/>
            <person name="Keller J."/>
            <person name="Hugenholtz P."/>
            <person name="Yuan Z."/>
            <person name="Tyson G.W."/>
        </authorList>
    </citation>
    <scope>NUCLEOTIDE SEQUENCE [LARGE SCALE GENOMIC DNA]</scope>
    <source>
        <strain evidence="2 3">ANME-2d</strain>
    </source>
</reference>
<proteinExistence type="predicted"/>
<name>A0A062VAD4_9EURY</name>
<accession>A0A062VAD4</accession>
<evidence type="ECO:0000313" key="3">
    <source>
        <dbReference type="Proteomes" id="UP000027153"/>
    </source>
</evidence>
<dbReference type="Proteomes" id="UP000027153">
    <property type="component" value="Unassembled WGS sequence"/>
</dbReference>
<sequence length="272" mass="30990">MIELSLNIVDKVKKLMGWCPNASMNIKKSQSCGDDFNIPMSDGDGSPSKRYIKSLFEWDYIVKEELLRSIAVFFYAFIGVGGLIMYGYIKTGITATPFLALIVTFVHFSIQVWYRKNVLSPAIHRFENSKPLRELIILITVYVIYLYFSIQYPVLQRAWILILLFIGLKLGKVFELNRPTGVKLMLFFATACAFVLIRYYVLQLPLMPLLKGITALGVAMLILAVLFKKAGFEEPDYLYRMDRRSFLIWVAIVAISVIVGIAVMIGLDKVLN</sequence>
<evidence type="ECO:0008006" key="4">
    <source>
        <dbReference type="Google" id="ProtNLM"/>
    </source>
</evidence>
<feature type="transmembrane region" description="Helical" evidence="1">
    <location>
        <begin position="184"/>
        <end position="202"/>
    </location>
</feature>
<feature type="transmembrane region" description="Helical" evidence="1">
    <location>
        <begin position="135"/>
        <end position="152"/>
    </location>
</feature>
<keyword evidence="1" id="KW-0472">Membrane</keyword>
<dbReference type="Pfam" id="PF07895">
    <property type="entry name" value="DUF1673"/>
    <property type="match status" value="1"/>
</dbReference>
<comment type="caution">
    <text evidence="2">The sequence shown here is derived from an EMBL/GenBank/DDBJ whole genome shotgun (WGS) entry which is preliminary data.</text>
</comment>